<feature type="transmembrane region" description="Helical" evidence="1">
    <location>
        <begin position="104"/>
        <end position="127"/>
    </location>
</feature>
<keyword evidence="1" id="KW-1133">Transmembrane helix</keyword>
<evidence type="ECO:0000313" key="3">
    <source>
        <dbReference type="Proteomes" id="UP001596018"/>
    </source>
</evidence>
<comment type="caution">
    <text evidence="2">The sequence shown here is derived from an EMBL/GenBank/DDBJ whole genome shotgun (WGS) entry which is preliminary data.</text>
</comment>
<feature type="transmembrane region" description="Helical" evidence="1">
    <location>
        <begin position="12"/>
        <end position="35"/>
    </location>
</feature>
<dbReference type="Proteomes" id="UP001596018">
    <property type="component" value="Unassembled WGS sequence"/>
</dbReference>
<organism evidence="2 3">
    <name type="scientific">Rhodanobacter ginsenosidimutans</name>
    <dbReference type="NCBI Taxonomy" id="490571"/>
    <lineage>
        <taxon>Bacteria</taxon>
        <taxon>Pseudomonadati</taxon>
        <taxon>Pseudomonadota</taxon>
        <taxon>Gammaproteobacteria</taxon>
        <taxon>Lysobacterales</taxon>
        <taxon>Rhodanobacteraceae</taxon>
        <taxon>Rhodanobacter</taxon>
    </lineage>
</organism>
<keyword evidence="3" id="KW-1185">Reference proteome</keyword>
<evidence type="ECO:0000256" key="1">
    <source>
        <dbReference type="SAM" id="Phobius"/>
    </source>
</evidence>
<keyword evidence="1" id="KW-0472">Membrane</keyword>
<accession>A0ABW0K177</accession>
<gene>
    <name evidence="2" type="ORF">ACFPK0_16275</name>
</gene>
<keyword evidence="1" id="KW-0812">Transmembrane</keyword>
<evidence type="ECO:0000313" key="2">
    <source>
        <dbReference type="EMBL" id="MFC5441570.1"/>
    </source>
</evidence>
<sequence>MANYFKRNERKAFVALLLATFATGLLGLYCVVFGWSNASKLIATSGLLCTVAGVVQLEVSGFFAKISGEYGDDKKYPYGPPSYITREIIYNPDTPFRSWSKGFAFFNTSVGFWLIVIGTFIQVGAVWV</sequence>
<dbReference type="RefSeq" id="WP_377342224.1">
    <property type="nucleotide sequence ID" value="NZ_JALBWS010000007.1"/>
</dbReference>
<name>A0ABW0K177_9GAMM</name>
<dbReference type="EMBL" id="JBHSMM010000007">
    <property type="protein sequence ID" value="MFC5441570.1"/>
    <property type="molecule type" value="Genomic_DNA"/>
</dbReference>
<proteinExistence type="predicted"/>
<reference evidence="3" key="1">
    <citation type="journal article" date="2019" name="Int. J. Syst. Evol. Microbiol.">
        <title>The Global Catalogue of Microorganisms (GCM) 10K type strain sequencing project: providing services to taxonomists for standard genome sequencing and annotation.</title>
        <authorList>
            <consortium name="The Broad Institute Genomics Platform"/>
            <consortium name="The Broad Institute Genome Sequencing Center for Infectious Disease"/>
            <person name="Wu L."/>
            <person name="Ma J."/>
        </authorList>
    </citation>
    <scope>NUCLEOTIDE SEQUENCE [LARGE SCALE GENOMIC DNA]</scope>
    <source>
        <strain evidence="3">KACC 12822</strain>
    </source>
</reference>
<feature type="transmembrane region" description="Helical" evidence="1">
    <location>
        <begin position="41"/>
        <end position="64"/>
    </location>
</feature>
<protein>
    <submittedName>
        <fullName evidence="2">Uncharacterized protein</fullName>
    </submittedName>
</protein>